<dbReference type="Gene3D" id="1.25.40.80">
    <property type="match status" value="1"/>
</dbReference>
<feature type="site" description="Electron transfer via tryptophanyl radical" evidence="13">
    <location>
        <position position="306"/>
    </location>
</feature>
<evidence type="ECO:0000313" key="17">
    <source>
        <dbReference type="Proteomes" id="UP000009080"/>
    </source>
</evidence>
<dbReference type="GO" id="GO:0009416">
    <property type="term" value="P:response to light stimulus"/>
    <property type="evidence" value="ECO:0007669"/>
    <property type="project" value="TreeGrafter"/>
</dbReference>
<evidence type="ECO:0000256" key="7">
    <source>
        <dbReference type="ARBA" id="ARBA00022991"/>
    </source>
</evidence>
<feature type="binding site" evidence="12">
    <location>
        <position position="220"/>
    </location>
    <ligand>
        <name>FAD</name>
        <dbReference type="ChEBI" id="CHEBI:57692"/>
    </ligand>
</feature>
<evidence type="ECO:0000256" key="2">
    <source>
        <dbReference type="ARBA" id="ARBA00005862"/>
    </source>
</evidence>
<evidence type="ECO:0000256" key="11">
    <source>
        <dbReference type="ARBA" id="ARBA00083107"/>
    </source>
</evidence>
<protein>
    <recommendedName>
        <fullName evidence="4">Deoxyribodipyrimidine photo-lyase</fullName>
        <ecNumber evidence="3">4.1.99.3</ecNumber>
    </recommendedName>
    <alternativeName>
        <fullName evidence="8">DNA photolyase</fullName>
    </alternativeName>
    <alternativeName>
        <fullName evidence="11">Photoreactivating enzyme</fullName>
    </alternativeName>
</protein>
<dbReference type="EC" id="4.1.99.3" evidence="3"/>
<sequence>MNLMWFRADLRVADNPALCASMQAGPTAAVYTLCEATWSEHRLSPAKISLICRQLEKLESALAALHVPLIIIPCSNFKRVPGELKSFAAKHNISAVYFNHEFEINERLLSKRVIAELQPHIDTWSFNDQCAIAPGKLKTGSDDWYKVFTPFKKRYLAEFSSMARAVYPTPKAQKKIPITSSIAPLQQVQFESCWQNLWPAGEDEAHRRLHRFGKDGMSRYHEDRDFPAVDGTSTLSPYLAVGAISTRQCMDAAIQQGGMENDQSTQGAQTWLSELVWRDFYRHLLYGYPDLCKFKAFQQNTERLPWRHDSRLLTAWQEGRTGFPIVDAAMKQLVQTGWMHNRLRMITAMFLTKHLFVDWRLGEDFFMQHLVDGDLASNNGGWQWSASTGVDAAPYFRIFNPTRQSERFDPNGEFIRHYLPELKNLSNKAIHSPSVIEAESCGYPKPIVDHSTAVKQTKAWFKELA</sequence>
<dbReference type="EMBL" id="CP001614">
    <property type="protein sequence ID" value="ACR13367.1"/>
    <property type="molecule type" value="Genomic_DNA"/>
</dbReference>
<evidence type="ECO:0000256" key="14">
    <source>
        <dbReference type="RuleBase" id="RU004182"/>
    </source>
</evidence>
<evidence type="ECO:0000256" key="3">
    <source>
        <dbReference type="ARBA" id="ARBA00013149"/>
    </source>
</evidence>
<dbReference type="NCBIfam" id="NF007955">
    <property type="entry name" value="PRK10674.1"/>
    <property type="match status" value="1"/>
</dbReference>
<evidence type="ECO:0000256" key="12">
    <source>
        <dbReference type="PIRSR" id="PIRSR602081-1"/>
    </source>
</evidence>
<dbReference type="GO" id="GO:0003904">
    <property type="term" value="F:deoxyribodipyrimidine photo-lyase activity"/>
    <property type="evidence" value="ECO:0007669"/>
    <property type="project" value="UniProtKB-EC"/>
</dbReference>
<dbReference type="AlphaFoldDB" id="C5BMS4"/>
<dbReference type="FunFam" id="1.10.579.10:FF:000003">
    <property type="entry name" value="Deoxyribodipyrimidine photo-lyase"/>
    <property type="match status" value="1"/>
</dbReference>
<evidence type="ECO:0000259" key="15">
    <source>
        <dbReference type="PROSITE" id="PS51645"/>
    </source>
</evidence>
<dbReference type="PRINTS" id="PR00147">
    <property type="entry name" value="DNAPHOTLYASE"/>
</dbReference>
<reference evidence="16 17" key="1">
    <citation type="journal article" date="2009" name="PLoS ONE">
        <title>The complete genome of Teredinibacter turnerae T7901: an intracellular endosymbiont of marine wood-boring bivalves (shipworms).</title>
        <authorList>
            <person name="Yang J.C."/>
            <person name="Madupu R."/>
            <person name="Durkin A.S."/>
            <person name="Ekborg N.A."/>
            <person name="Pedamallu C.S."/>
            <person name="Hostetler J.B."/>
            <person name="Radune D."/>
            <person name="Toms B.S."/>
            <person name="Henrissat B."/>
            <person name="Coutinho P.M."/>
            <person name="Schwarz S."/>
            <person name="Field L."/>
            <person name="Trindade-Silva A.E."/>
            <person name="Soares C.A.G."/>
            <person name="Elshahawi S."/>
            <person name="Hanora A."/>
            <person name="Schmidt E.W."/>
            <person name="Haygood M.G."/>
            <person name="Posfai J."/>
            <person name="Benner J."/>
            <person name="Madinger C."/>
            <person name="Nove J."/>
            <person name="Anton B."/>
            <person name="Chaudhary K."/>
            <person name="Foster J."/>
            <person name="Holman A."/>
            <person name="Kumar S."/>
            <person name="Lessard P.A."/>
            <person name="Luyten Y.A."/>
            <person name="Slatko B."/>
            <person name="Wood N."/>
            <person name="Wu B."/>
            <person name="Teplitski M."/>
            <person name="Mougous J.D."/>
            <person name="Ward N."/>
            <person name="Eisen J.A."/>
            <person name="Badger J.H."/>
            <person name="Distel D.L."/>
        </authorList>
    </citation>
    <scope>NUCLEOTIDE SEQUENCE [LARGE SCALE GENOMIC DNA]</scope>
    <source>
        <strain evidence="17">ATCC 39867 / T7901</strain>
    </source>
</reference>
<feature type="domain" description="Photolyase/cryptochrome alpha/beta" evidence="15">
    <location>
        <begin position="1"/>
        <end position="131"/>
    </location>
</feature>
<dbReference type="GO" id="GO:0003677">
    <property type="term" value="F:DNA binding"/>
    <property type="evidence" value="ECO:0007669"/>
    <property type="project" value="TreeGrafter"/>
</dbReference>
<dbReference type="InterPro" id="IPR002081">
    <property type="entry name" value="Cryptochrome/DNA_photolyase_1"/>
</dbReference>
<dbReference type="InterPro" id="IPR014729">
    <property type="entry name" value="Rossmann-like_a/b/a_fold"/>
</dbReference>
<dbReference type="GO" id="GO:0071949">
    <property type="term" value="F:FAD binding"/>
    <property type="evidence" value="ECO:0007669"/>
    <property type="project" value="TreeGrafter"/>
</dbReference>
<evidence type="ECO:0000256" key="4">
    <source>
        <dbReference type="ARBA" id="ARBA00014046"/>
    </source>
</evidence>
<evidence type="ECO:0000313" key="16">
    <source>
        <dbReference type="EMBL" id="ACR13367.1"/>
    </source>
</evidence>
<dbReference type="PROSITE" id="PS51645">
    <property type="entry name" value="PHR_CRY_ALPHA_BETA"/>
    <property type="match status" value="1"/>
</dbReference>
<gene>
    <name evidence="16" type="primary">phr</name>
    <name evidence="16" type="ordered locus">TERTU_2837</name>
</gene>
<comment type="function">
    <text evidence="10">Involved in repair of UV radiation-induced DNA damage. Catalyzes the light-dependent monomerization (300-600 nm) of cyclobutyl pyrimidine dimers (in cis-syn configuration), which are formed between adjacent bases on the same DNA strand upon exposure to ultraviolet radiation.</text>
</comment>
<comment type="similarity">
    <text evidence="2">Belongs to the DNA photolyase class-1 family.</text>
</comment>
<evidence type="ECO:0000256" key="10">
    <source>
        <dbReference type="ARBA" id="ARBA00059220"/>
    </source>
</evidence>
<comment type="cofactor">
    <cofactor evidence="1">
        <name>(6R)-5,10-methylene-5,6,7,8-tetrahydrofolate</name>
        <dbReference type="ChEBI" id="CHEBI:15636"/>
    </cofactor>
</comment>
<dbReference type="InterPro" id="IPR006050">
    <property type="entry name" value="DNA_photolyase_N"/>
</dbReference>
<evidence type="ECO:0000256" key="6">
    <source>
        <dbReference type="ARBA" id="ARBA00022827"/>
    </source>
</evidence>
<dbReference type="Gene3D" id="1.10.579.10">
    <property type="entry name" value="DNA Cyclobutane Dipyrimidine Photolyase, subunit A, domain 3"/>
    <property type="match status" value="1"/>
</dbReference>
<dbReference type="SUPFAM" id="SSF52425">
    <property type="entry name" value="Cryptochrome/photolyase, N-terminal domain"/>
    <property type="match status" value="1"/>
</dbReference>
<dbReference type="InterPro" id="IPR036155">
    <property type="entry name" value="Crypto/Photolyase_N_sf"/>
</dbReference>
<dbReference type="eggNOG" id="COG0415">
    <property type="taxonomic scope" value="Bacteria"/>
</dbReference>
<comment type="cofactor">
    <cofactor evidence="12">
        <name>FAD</name>
        <dbReference type="ChEBI" id="CHEBI:57692"/>
    </cofactor>
    <text evidence="12">Binds 1 FAD per subunit.</text>
</comment>
<evidence type="ECO:0000256" key="9">
    <source>
        <dbReference type="ARBA" id="ARBA00033999"/>
    </source>
</evidence>
<dbReference type="InterPro" id="IPR036134">
    <property type="entry name" value="Crypto/Photolyase_FAD-like_sf"/>
</dbReference>
<dbReference type="HOGENOM" id="CLU_010348_2_2_6"/>
<dbReference type="PANTHER" id="PTHR11455:SF9">
    <property type="entry name" value="CRYPTOCHROME CIRCADIAN CLOCK 5 ISOFORM X1"/>
    <property type="match status" value="1"/>
</dbReference>
<dbReference type="Gene3D" id="3.40.50.620">
    <property type="entry name" value="HUPs"/>
    <property type="match status" value="1"/>
</dbReference>
<evidence type="ECO:0000256" key="13">
    <source>
        <dbReference type="PIRSR" id="PIRSR602081-2"/>
    </source>
</evidence>
<dbReference type="GO" id="GO:0000719">
    <property type="term" value="P:photoreactive repair"/>
    <property type="evidence" value="ECO:0007669"/>
    <property type="project" value="UniProtKB-ARBA"/>
</dbReference>
<feature type="site" description="Electron transfer via tryptophanyl radical" evidence="13">
    <location>
        <position position="382"/>
    </location>
</feature>
<dbReference type="Pfam" id="PF00875">
    <property type="entry name" value="DNA_photolyase"/>
    <property type="match status" value="1"/>
</dbReference>
<feature type="binding site" evidence="12">
    <location>
        <begin position="274"/>
        <end position="281"/>
    </location>
    <ligand>
        <name>FAD</name>
        <dbReference type="ChEBI" id="CHEBI:57692"/>
    </ligand>
</feature>
<dbReference type="Proteomes" id="UP000009080">
    <property type="component" value="Chromosome"/>
</dbReference>
<dbReference type="SUPFAM" id="SSF48173">
    <property type="entry name" value="Cryptochrome/photolyase FAD-binding domain"/>
    <property type="match status" value="1"/>
</dbReference>
<keyword evidence="5 12" id="KW-0285">Flavoprotein</keyword>
<keyword evidence="17" id="KW-1185">Reference proteome</keyword>
<feature type="binding site" evidence="12">
    <location>
        <begin position="372"/>
        <end position="374"/>
    </location>
    <ligand>
        <name>FAD</name>
        <dbReference type="ChEBI" id="CHEBI:57692"/>
    </ligand>
</feature>
<accession>C5BMS4</accession>
<evidence type="ECO:0000256" key="1">
    <source>
        <dbReference type="ARBA" id="ARBA00001932"/>
    </source>
</evidence>
<keyword evidence="16" id="KW-0456">Lyase</keyword>
<dbReference type="InterPro" id="IPR005101">
    <property type="entry name" value="Cryptochr/Photolyase_FAD-bd"/>
</dbReference>
<comment type="catalytic activity">
    <reaction evidence="9">
        <text>cyclobutadipyrimidine (in DNA) = 2 pyrimidine residues (in DNA).</text>
        <dbReference type="EC" id="4.1.99.3"/>
    </reaction>
</comment>
<proteinExistence type="inferred from homology"/>
<dbReference type="KEGG" id="ttu:TERTU_2837"/>
<name>C5BMS4_TERTT</name>
<feature type="site" description="Electron transfer via tryptophanyl radical" evidence="13">
    <location>
        <position position="359"/>
    </location>
</feature>
<feature type="binding site" evidence="12">
    <location>
        <position position="271"/>
    </location>
    <ligand>
        <name>FAD</name>
        <dbReference type="ChEBI" id="CHEBI:57692"/>
    </ligand>
</feature>
<comment type="similarity">
    <text evidence="14">Belongs to the DNA photolyase family.</text>
</comment>
<dbReference type="PANTHER" id="PTHR11455">
    <property type="entry name" value="CRYPTOCHROME"/>
    <property type="match status" value="1"/>
</dbReference>
<keyword evidence="6 12" id="KW-0274">FAD</keyword>
<evidence type="ECO:0000256" key="5">
    <source>
        <dbReference type="ARBA" id="ARBA00022630"/>
    </source>
</evidence>
<keyword evidence="7 14" id="KW-0157">Chromophore</keyword>
<dbReference type="STRING" id="377629.TERTU_2837"/>
<dbReference type="Pfam" id="PF03441">
    <property type="entry name" value="FAD_binding_7"/>
    <property type="match status" value="1"/>
</dbReference>
<organism evidence="16 17">
    <name type="scientific">Teredinibacter turnerae (strain ATCC 39867 / T7901)</name>
    <dbReference type="NCBI Taxonomy" id="377629"/>
    <lineage>
        <taxon>Bacteria</taxon>
        <taxon>Pseudomonadati</taxon>
        <taxon>Pseudomonadota</taxon>
        <taxon>Gammaproteobacteria</taxon>
        <taxon>Cellvibrionales</taxon>
        <taxon>Cellvibrionaceae</taxon>
        <taxon>Teredinibacter</taxon>
    </lineage>
</organism>
<evidence type="ECO:0000256" key="8">
    <source>
        <dbReference type="ARBA" id="ARBA00031671"/>
    </source>
</evidence>
<feature type="binding site" evidence="12">
    <location>
        <begin position="232"/>
        <end position="236"/>
    </location>
    <ligand>
        <name>FAD</name>
        <dbReference type="ChEBI" id="CHEBI:57692"/>
    </ligand>
</feature>